<evidence type="ECO:0000313" key="2">
    <source>
        <dbReference type="Proteomes" id="UP000305401"/>
    </source>
</evidence>
<evidence type="ECO:0000313" key="1">
    <source>
        <dbReference type="EMBL" id="THG55415.1"/>
    </source>
</evidence>
<comment type="caution">
    <text evidence="1">The sequence shown here is derived from an EMBL/GenBank/DDBJ whole genome shotgun (WGS) entry which is preliminary data.</text>
</comment>
<accession>A0AC61S8M4</accession>
<reference evidence="1" key="1">
    <citation type="submission" date="2019-04" db="EMBL/GenBank/DDBJ databases">
        <title>Microbes associate with the intestines of laboratory mice.</title>
        <authorList>
            <person name="Navarre W."/>
            <person name="Wong E."/>
            <person name="Huang K.C."/>
            <person name="Tropini C."/>
            <person name="Ng K."/>
            <person name="Yu B."/>
        </authorList>
    </citation>
    <scope>NUCLEOTIDE SEQUENCE</scope>
    <source>
        <strain evidence="1">NM86_A22</strain>
    </source>
</reference>
<sequence length="156" mass="17057">MQIFNHTISTCSHLHISLFAILVTVLFQACGSDDGIEASVTPGKDPSGFAAELKNASTRYTDSNHNLLYDNGGIMLRLSETDNISTVLLTDLKTGCEIKLLWHGAMRKGCLNNGLLYINGIPLPDYELLVEELNEKGAWISIHAPNNTKGVLMIAR</sequence>
<dbReference type="Proteomes" id="UP000305401">
    <property type="component" value="Unassembled WGS sequence"/>
</dbReference>
<proteinExistence type="predicted"/>
<protein>
    <submittedName>
        <fullName evidence="1">Uncharacterized protein</fullName>
    </submittedName>
</protein>
<gene>
    <name evidence="1" type="ORF">E5990_00195</name>
</gene>
<name>A0AC61S8M4_9BACT</name>
<organism evidence="1 2">
    <name type="scientific">Muribaculum caecicola</name>
    <dbReference type="NCBI Taxonomy" id="3038144"/>
    <lineage>
        <taxon>Bacteria</taxon>
        <taxon>Pseudomonadati</taxon>
        <taxon>Bacteroidota</taxon>
        <taxon>Bacteroidia</taxon>
        <taxon>Bacteroidales</taxon>
        <taxon>Muribaculaceae</taxon>
        <taxon>Muribaculum</taxon>
    </lineage>
</organism>
<keyword evidence="2" id="KW-1185">Reference proteome</keyword>
<dbReference type="EMBL" id="SSTG01000001">
    <property type="protein sequence ID" value="THG55415.1"/>
    <property type="molecule type" value="Genomic_DNA"/>
</dbReference>